<evidence type="ECO:0000256" key="6">
    <source>
        <dbReference type="ARBA" id="ARBA00022797"/>
    </source>
</evidence>
<evidence type="ECO:0000256" key="1">
    <source>
        <dbReference type="ARBA" id="ARBA00001739"/>
    </source>
</evidence>
<dbReference type="RefSeq" id="WP_007576554.1">
    <property type="nucleotide sequence ID" value="NZ_AGUD01000238.1"/>
</dbReference>
<reference evidence="10 11" key="1">
    <citation type="journal article" date="2013" name="Biodegradation">
        <title>Quantitative proteomic analysis of ibuprofen-degrading Patulibacter sp. strain I11.</title>
        <authorList>
            <person name="Almeida B."/>
            <person name="Kjeldal H."/>
            <person name="Lolas I."/>
            <person name="Knudsen A.D."/>
            <person name="Carvalho G."/>
            <person name="Nielsen K.L."/>
            <person name="Barreto Crespo M.T."/>
            <person name="Stensballe A."/>
            <person name="Nielsen J.L."/>
        </authorList>
    </citation>
    <scope>NUCLEOTIDE SEQUENCE [LARGE SCALE GENOMIC DNA]</scope>
    <source>
        <strain evidence="10 11">I11</strain>
    </source>
</reference>
<dbReference type="PIRSF" id="PIRSF001486">
    <property type="entry name" value="CatC"/>
    <property type="match status" value="1"/>
</dbReference>
<evidence type="ECO:0000256" key="5">
    <source>
        <dbReference type="ARBA" id="ARBA00012070"/>
    </source>
</evidence>
<dbReference type="EMBL" id="AGUD01000238">
    <property type="protein sequence ID" value="EHN10209.1"/>
    <property type="molecule type" value="Genomic_DNA"/>
</dbReference>
<evidence type="ECO:0000256" key="8">
    <source>
        <dbReference type="NCBIfam" id="TIGR03221"/>
    </source>
</evidence>
<organism evidence="10 11">
    <name type="scientific">Patulibacter medicamentivorans</name>
    <dbReference type="NCBI Taxonomy" id="1097667"/>
    <lineage>
        <taxon>Bacteria</taxon>
        <taxon>Bacillati</taxon>
        <taxon>Actinomycetota</taxon>
        <taxon>Thermoleophilia</taxon>
        <taxon>Solirubrobacterales</taxon>
        <taxon>Patulibacteraceae</taxon>
        <taxon>Patulibacter</taxon>
    </lineage>
</organism>
<comment type="catalytic activity">
    <reaction evidence="1">
        <text>(S)-muconolactone = (4,5-dihydro-5-oxofuran-2-yl)-acetate</text>
        <dbReference type="Rhea" id="RHEA:12348"/>
        <dbReference type="ChEBI" id="CHEBI:58425"/>
        <dbReference type="ChEBI" id="CHEBI:58736"/>
        <dbReference type="EC" id="5.3.3.4"/>
    </reaction>
</comment>
<dbReference type="Proteomes" id="UP000005143">
    <property type="component" value="Unassembled WGS sequence"/>
</dbReference>
<dbReference type="InterPro" id="IPR026029">
    <property type="entry name" value="MLI_dom"/>
</dbReference>
<dbReference type="PATRIC" id="fig|1097667.3.peg.2943"/>
<proteinExistence type="inferred from homology"/>
<dbReference type="GO" id="GO:0016159">
    <property type="term" value="F:muconolactone delta-isomerase activity"/>
    <property type="evidence" value="ECO:0007669"/>
    <property type="project" value="UniProtKB-UniRule"/>
</dbReference>
<gene>
    <name evidence="10" type="ORF">PAI11_29680</name>
</gene>
<dbReference type="Pfam" id="PF02426">
    <property type="entry name" value="MIase"/>
    <property type="match status" value="1"/>
</dbReference>
<dbReference type="UniPathway" id="UPA00157">
    <property type="reaction ID" value="UER00260"/>
</dbReference>
<comment type="pathway">
    <text evidence="2">Aromatic compound metabolism; beta-ketoadipate pathway; 5-oxo-4,5-dihydro-2-furylacetate from catechol: step 3/3.</text>
</comment>
<comment type="caution">
    <text evidence="10">The sequence shown here is derived from an EMBL/GenBank/DDBJ whole genome shotgun (WGS) entry which is preliminary data.</text>
</comment>
<keyword evidence="7 10" id="KW-0413">Isomerase</keyword>
<dbReference type="InterPro" id="IPR011008">
    <property type="entry name" value="Dimeric_a/b-barrel"/>
</dbReference>
<evidence type="ECO:0000313" key="10">
    <source>
        <dbReference type="EMBL" id="EHN10209.1"/>
    </source>
</evidence>
<keyword evidence="11" id="KW-1185">Reference proteome</keyword>
<sequence>MLFLVQMEVRIPHDLDPAAADDLRARERDVAQAIQRDGRWPHLWRVAGRYANVSVFDVDSPDELHALLSSLPLFPFIDARVTPLARHPSAIDHETAAAFEQASAAERRERR</sequence>
<dbReference type="AlphaFoldDB" id="H0E811"/>
<evidence type="ECO:0000256" key="4">
    <source>
        <dbReference type="ARBA" id="ARBA00011365"/>
    </source>
</evidence>
<dbReference type="SUPFAM" id="SSF54909">
    <property type="entry name" value="Dimeric alpha+beta barrel"/>
    <property type="match status" value="1"/>
</dbReference>
<comment type="subunit">
    <text evidence="4">Homodecamer.</text>
</comment>
<accession>H0E811</accession>
<evidence type="ECO:0000256" key="7">
    <source>
        <dbReference type="ARBA" id="ARBA00023235"/>
    </source>
</evidence>
<evidence type="ECO:0000256" key="3">
    <source>
        <dbReference type="ARBA" id="ARBA00010882"/>
    </source>
</evidence>
<dbReference type="NCBIfam" id="TIGR03221">
    <property type="entry name" value="muco_delta"/>
    <property type="match status" value="1"/>
</dbReference>
<evidence type="ECO:0000256" key="2">
    <source>
        <dbReference type="ARBA" id="ARBA00005193"/>
    </source>
</evidence>
<dbReference type="EC" id="5.3.3.4" evidence="5 8"/>
<comment type="similarity">
    <text evidence="3">Belongs to the muconolactone Delta-isomerase family.</text>
</comment>
<dbReference type="Gene3D" id="3.30.70.1060">
    <property type="entry name" value="Dimeric alpha+beta barrel"/>
    <property type="match status" value="1"/>
</dbReference>
<protein>
    <recommendedName>
        <fullName evidence="5 8">Muconolactone Delta-isomerase</fullName>
        <ecNumber evidence="5 8">5.3.3.4</ecNumber>
    </recommendedName>
</protein>
<evidence type="ECO:0000313" key="11">
    <source>
        <dbReference type="Proteomes" id="UP000005143"/>
    </source>
</evidence>
<evidence type="ECO:0000259" key="9">
    <source>
        <dbReference type="Pfam" id="PF02426"/>
    </source>
</evidence>
<name>H0E811_9ACTN</name>
<dbReference type="GO" id="GO:0042952">
    <property type="term" value="P:beta-ketoadipate pathway"/>
    <property type="evidence" value="ECO:0007669"/>
    <property type="project" value="UniProtKB-UniRule"/>
</dbReference>
<keyword evidence="6" id="KW-0058">Aromatic hydrocarbons catabolism</keyword>
<feature type="domain" description="Muconolactone isomerase" evidence="9">
    <location>
        <begin position="1"/>
        <end position="89"/>
    </location>
</feature>
<dbReference type="InterPro" id="IPR003464">
    <property type="entry name" value="Muconolactone_d_Isoase"/>
</dbReference>
<dbReference type="OrthoDB" id="2889526at2"/>